<dbReference type="Proteomes" id="UP000703269">
    <property type="component" value="Unassembled WGS sequence"/>
</dbReference>
<proteinExistence type="predicted"/>
<dbReference type="EMBL" id="BPQB01000011">
    <property type="protein sequence ID" value="GJE89114.1"/>
    <property type="molecule type" value="Genomic_DNA"/>
</dbReference>
<evidence type="ECO:0000313" key="2">
    <source>
        <dbReference type="Proteomes" id="UP000703269"/>
    </source>
</evidence>
<reference evidence="1 2" key="1">
    <citation type="submission" date="2021-08" db="EMBL/GenBank/DDBJ databases">
        <title>Draft Genome Sequence of Phanerochaete sordida strain YK-624.</title>
        <authorList>
            <person name="Mori T."/>
            <person name="Dohra H."/>
            <person name="Suzuki T."/>
            <person name="Kawagishi H."/>
            <person name="Hirai H."/>
        </authorList>
    </citation>
    <scope>NUCLEOTIDE SEQUENCE [LARGE SCALE GENOMIC DNA]</scope>
    <source>
        <strain evidence="1 2">YK-624</strain>
    </source>
</reference>
<keyword evidence="2" id="KW-1185">Reference proteome</keyword>
<dbReference type="AlphaFoldDB" id="A0A9P3G792"/>
<accession>A0A9P3G792</accession>
<gene>
    <name evidence="1" type="ORF">PsYK624_052080</name>
</gene>
<sequence>MRPVLFPRSSHRSIGLGLVDYAGQASCAIQGVLRLQQRIVLGAPDRSGNAFGTFIQSPSWRKWRCEDR</sequence>
<comment type="caution">
    <text evidence="1">The sequence shown here is derived from an EMBL/GenBank/DDBJ whole genome shotgun (WGS) entry which is preliminary data.</text>
</comment>
<name>A0A9P3G792_9APHY</name>
<evidence type="ECO:0000313" key="1">
    <source>
        <dbReference type="EMBL" id="GJE89114.1"/>
    </source>
</evidence>
<protein>
    <submittedName>
        <fullName evidence="1">Uncharacterized protein</fullName>
    </submittedName>
</protein>
<organism evidence="1 2">
    <name type="scientific">Phanerochaete sordida</name>
    <dbReference type="NCBI Taxonomy" id="48140"/>
    <lineage>
        <taxon>Eukaryota</taxon>
        <taxon>Fungi</taxon>
        <taxon>Dikarya</taxon>
        <taxon>Basidiomycota</taxon>
        <taxon>Agaricomycotina</taxon>
        <taxon>Agaricomycetes</taxon>
        <taxon>Polyporales</taxon>
        <taxon>Phanerochaetaceae</taxon>
        <taxon>Phanerochaete</taxon>
    </lineage>
</organism>